<keyword evidence="3" id="KW-1133">Transmembrane helix</keyword>
<dbReference type="GO" id="GO:0099621">
    <property type="term" value="F:undecaprenyl-phosphate 4-deoxy-4-formamido-L-arabinose transferase activity"/>
    <property type="evidence" value="ECO:0007669"/>
    <property type="project" value="UniProtKB-EC"/>
</dbReference>
<dbReference type="CDD" id="cd00761">
    <property type="entry name" value="Glyco_tranf_GTA_type"/>
    <property type="match status" value="1"/>
</dbReference>
<dbReference type="Pfam" id="PF00535">
    <property type="entry name" value="Glycos_transf_2"/>
    <property type="match status" value="1"/>
</dbReference>
<evidence type="ECO:0000259" key="4">
    <source>
        <dbReference type="Pfam" id="PF00535"/>
    </source>
</evidence>
<keyword evidence="3" id="KW-0812">Transmembrane</keyword>
<keyword evidence="2 5" id="KW-0808">Transferase</keyword>
<evidence type="ECO:0000313" key="5">
    <source>
        <dbReference type="EMBL" id="MPM22748.1"/>
    </source>
</evidence>
<feature type="transmembrane region" description="Helical" evidence="3">
    <location>
        <begin position="316"/>
        <end position="332"/>
    </location>
</feature>
<dbReference type="InterPro" id="IPR029044">
    <property type="entry name" value="Nucleotide-diphossugar_trans"/>
</dbReference>
<protein>
    <submittedName>
        <fullName evidence="5">Undecaprenyl-phosphate 4-deoxy-4-formamido-L-arabinose transferase</fullName>
        <ecNumber evidence="5">2.4.2.53</ecNumber>
    </submittedName>
</protein>
<feature type="domain" description="Glycosyltransferase 2-like" evidence="4">
    <location>
        <begin position="5"/>
        <end position="179"/>
    </location>
</feature>
<dbReference type="InterPro" id="IPR001173">
    <property type="entry name" value="Glyco_trans_2-like"/>
</dbReference>
<organism evidence="5">
    <name type="scientific">bioreactor metagenome</name>
    <dbReference type="NCBI Taxonomy" id="1076179"/>
    <lineage>
        <taxon>unclassified sequences</taxon>
        <taxon>metagenomes</taxon>
        <taxon>ecological metagenomes</taxon>
    </lineage>
</organism>
<name>A0A644Y4A0_9ZZZZ</name>
<dbReference type="AlphaFoldDB" id="A0A644Y4A0"/>
<dbReference type="EMBL" id="VSSQ01003876">
    <property type="protein sequence ID" value="MPM22748.1"/>
    <property type="molecule type" value="Genomic_DNA"/>
</dbReference>
<dbReference type="PANTHER" id="PTHR22916:SF51">
    <property type="entry name" value="GLYCOSYLTRANSFERASE EPSH-RELATED"/>
    <property type="match status" value="1"/>
</dbReference>
<evidence type="ECO:0000256" key="2">
    <source>
        <dbReference type="ARBA" id="ARBA00022679"/>
    </source>
</evidence>
<keyword evidence="3" id="KW-0472">Membrane</keyword>
<evidence type="ECO:0000256" key="1">
    <source>
        <dbReference type="ARBA" id="ARBA00022676"/>
    </source>
</evidence>
<sequence length="337" mass="39628">MGKFTVIIPIYNVEKYLEECIDSVINQSYKNIEILLINDGSDDGSLEICKRYEKADLRIKIINKVNGGLSSARNAGLDNATGEYVMFLDSDDYICDNNAIEKFSSIFISTECDLIYGTYCGFLKNGQENIRKNIAGKKINLTNKEIMDMSIQEVILKIFKTKSYNCSAATKIYRRSVLENNKIRFRLNIYHEDEEWSPRVIMNSNKVHIYNQDFYMRRYREDSIMTTKTEEKILKRIDDIFFIANEMINYIKANVTNHELTYTLNEYFGSFLITSFILYNNIESRENKMIAIKKIESNVHLFKHLRKIRYKVIQCIYNLFNIHIAAMFLVLFKRLNI</sequence>
<reference evidence="5" key="1">
    <citation type="submission" date="2019-08" db="EMBL/GenBank/DDBJ databases">
        <authorList>
            <person name="Kucharzyk K."/>
            <person name="Murdoch R.W."/>
            <person name="Higgins S."/>
            <person name="Loffler F."/>
        </authorList>
    </citation>
    <scope>NUCLEOTIDE SEQUENCE</scope>
</reference>
<dbReference type="SUPFAM" id="SSF53448">
    <property type="entry name" value="Nucleotide-diphospho-sugar transferases"/>
    <property type="match status" value="1"/>
</dbReference>
<accession>A0A644Y4A0</accession>
<gene>
    <name evidence="5" type="primary">arnC_36</name>
    <name evidence="5" type="ORF">SDC9_69206</name>
</gene>
<proteinExistence type="predicted"/>
<dbReference type="PANTHER" id="PTHR22916">
    <property type="entry name" value="GLYCOSYLTRANSFERASE"/>
    <property type="match status" value="1"/>
</dbReference>
<dbReference type="Gene3D" id="3.90.550.10">
    <property type="entry name" value="Spore Coat Polysaccharide Biosynthesis Protein SpsA, Chain A"/>
    <property type="match status" value="1"/>
</dbReference>
<evidence type="ECO:0000256" key="3">
    <source>
        <dbReference type="SAM" id="Phobius"/>
    </source>
</evidence>
<comment type="caution">
    <text evidence="5">The sequence shown here is derived from an EMBL/GenBank/DDBJ whole genome shotgun (WGS) entry which is preliminary data.</text>
</comment>
<dbReference type="EC" id="2.4.2.53" evidence="5"/>
<keyword evidence="1 5" id="KW-0328">Glycosyltransferase</keyword>